<dbReference type="AlphaFoldDB" id="B9W829"/>
<dbReference type="SUPFAM" id="SSF56219">
    <property type="entry name" value="DNase I-like"/>
    <property type="match status" value="1"/>
</dbReference>
<reference evidence="2 3" key="1">
    <citation type="journal article" date="2009" name="Genome Res.">
        <title>Comparative genomics of the fungal pathogens Candida dubliniensis and Candida albicans.</title>
        <authorList>
            <person name="Jackson A.P."/>
            <person name="Gamble J.A."/>
            <person name="Yeomans T."/>
            <person name="Moran G.P."/>
            <person name="Saunders D."/>
            <person name="Harris D."/>
            <person name="Aslett M."/>
            <person name="Barrell J.F."/>
            <person name="Butler G."/>
            <person name="Citiulo F."/>
            <person name="Coleman D.C."/>
            <person name="de Groot P.W.J."/>
            <person name="Goodwin T.J."/>
            <person name="Quail M.A."/>
            <person name="McQuillan J."/>
            <person name="Munro C.A."/>
            <person name="Pain A."/>
            <person name="Poulter R.T."/>
            <person name="Rajandream M.A."/>
            <person name="Renauld H."/>
            <person name="Spiering M.J."/>
            <person name="Tivey A."/>
            <person name="Gow N.A.R."/>
            <person name="Barrell B."/>
            <person name="Sullivan D.J."/>
            <person name="Berriman M."/>
        </authorList>
    </citation>
    <scope>NUCLEOTIDE SEQUENCE [LARGE SCALE GENOMIC DNA]</scope>
    <source>
        <strain evidence="3">CD36 / ATCC MYA-646 / CBS 7987 / NCPF 3949 / NRRL Y-17841</strain>
    </source>
</reference>
<protein>
    <submittedName>
        <fullName evidence="2">Transposon polyprotein, putative</fullName>
    </submittedName>
</protein>
<evidence type="ECO:0000259" key="1">
    <source>
        <dbReference type="Pfam" id="PF03372"/>
    </source>
</evidence>
<accession>B9W829</accession>
<dbReference type="Gene3D" id="3.60.10.10">
    <property type="entry name" value="Endonuclease/exonuclease/phosphatase"/>
    <property type="match status" value="1"/>
</dbReference>
<sequence>MTVCCVELEVPTALTNILVSHHIIFLQETTETNFYLLKSICLHYNMTLIYKTKKSSTMIVINYQHITFQNSNTLKSIRQSYCFTDAVIKINGLKKSIHLVSVYYPITSETDNQLIVNNALRQLPRSHHIILGGDFNHILDPELDAVKTVSQSAPKQAVTHESESFYNDYNLVDVFRVRHPTTKSYTSRNTN</sequence>
<dbReference type="KEGG" id="cdu:CD36_05850"/>
<dbReference type="OrthoDB" id="8961218at2759"/>
<organism evidence="2 3">
    <name type="scientific">Candida dubliniensis (strain CD36 / ATCC MYA-646 / CBS 7987 / NCPF 3949 / NRRL Y-17841)</name>
    <name type="common">Yeast</name>
    <dbReference type="NCBI Taxonomy" id="573826"/>
    <lineage>
        <taxon>Eukaryota</taxon>
        <taxon>Fungi</taxon>
        <taxon>Dikarya</taxon>
        <taxon>Ascomycota</taxon>
        <taxon>Saccharomycotina</taxon>
        <taxon>Pichiomycetes</taxon>
        <taxon>Debaryomycetaceae</taxon>
        <taxon>Candida/Lodderomyces clade</taxon>
        <taxon>Candida</taxon>
    </lineage>
</organism>
<feature type="domain" description="Endonuclease/exonuclease/phosphatase" evidence="1">
    <location>
        <begin position="13"/>
        <end position="139"/>
    </location>
</feature>
<proteinExistence type="predicted"/>
<dbReference type="InterPro" id="IPR036691">
    <property type="entry name" value="Endo/exonu/phosph_ase_sf"/>
</dbReference>
<dbReference type="VEuPathDB" id="FungiDB:CD36_05850"/>
<evidence type="ECO:0000313" key="3">
    <source>
        <dbReference type="Proteomes" id="UP000002605"/>
    </source>
</evidence>
<dbReference type="InterPro" id="IPR005135">
    <property type="entry name" value="Endo/exonuclease/phosphatase"/>
</dbReference>
<keyword evidence="3" id="KW-1185">Reference proteome</keyword>
<dbReference type="EMBL" id="FM992688">
    <property type="protein sequence ID" value="CAX44850.2"/>
    <property type="molecule type" value="Genomic_DNA"/>
</dbReference>
<evidence type="ECO:0000313" key="2">
    <source>
        <dbReference type="EMBL" id="CAX44850.2"/>
    </source>
</evidence>
<dbReference type="HOGENOM" id="CLU_1396121_0_0_1"/>
<name>B9W829_CANDC</name>
<dbReference type="GeneID" id="8044788"/>
<dbReference type="RefSeq" id="XP_002417249.1">
    <property type="nucleotide sequence ID" value="XM_002417204.1"/>
</dbReference>
<gene>
    <name evidence="2" type="ORF">CD36_05850</name>
</gene>
<dbReference type="GO" id="GO:0003824">
    <property type="term" value="F:catalytic activity"/>
    <property type="evidence" value="ECO:0007669"/>
    <property type="project" value="InterPro"/>
</dbReference>
<dbReference type="Pfam" id="PF03372">
    <property type="entry name" value="Exo_endo_phos"/>
    <property type="match status" value="1"/>
</dbReference>
<dbReference type="Proteomes" id="UP000002605">
    <property type="component" value="Chromosome 1"/>
</dbReference>